<evidence type="ECO:0000256" key="6">
    <source>
        <dbReference type="ARBA" id="ARBA00022801"/>
    </source>
</evidence>
<evidence type="ECO:0000313" key="11">
    <source>
        <dbReference type="Proteomes" id="UP000318138"/>
    </source>
</evidence>
<evidence type="ECO:0000259" key="9">
    <source>
        <dbReference type="SMART" id="SM00813"/>
    </source>
</evidence>
<accession>A0A859FJ38</accession>
<proteinExistence type="inferred from homology"/>
<dbReference type="InterPro" id="IPR010720">
    <property type="entry name" value="Alpha-L-AF_C"/>
</dbReference>
<keyword evidence="6" id="KW-0378">Hydrolase</keyword>
<comment type="pathway">
    <text evidence="2">Glycan metabolism.</text>
</comment>
<dbReference type="SUPFAM" id="SSF51445">
    <property type="entry name" value="(Trans)glycosidases"/>
    <property type="match status" value="1"/>
</dbReference>
<dbReference type="PANTHER" id="PTHR43576:SF3">
    <property type="entry name" value="ALPHA-L-ARABINOFURANOSIDASE C"/>
    <property type="match status" value="1"/>
</dbReference>
<evidence type="ECO:0000256" key="7">
    <source>
        <dbReference type="ARBA" id="ARBA00023277"/>
    </source>
</evidence>
<sequence>MEGEFIVKKAKMIIDKAYKIAEIDERVYGSFIEHLGRAVYGGLYEPGHPEADEQGFRKDVIDLVQQLNVPIVRYPGGNMVSAYNWEDGIGPKEDRPKRLELAWRVIETNEVGTNEFVDWAKKAGSEVMMAINLGTRGIDAARNIIEYTNHPSGTYWSDLRVKHGYKEPHKIKTWCLGNEMDGPWQVGQKTAYEYGRLASEAGKAMRLVDPDIELVSCGSSNTDMPTFPDWEAETLTHTYDVVDYISLHQYFGNRDDDSQNFIANGMELERFISTVTSVADYIKAKKRSKKTLMLSFDEWNVWYHSNDADKEIEPWTVAPPQLEDHYNFEDALLVGSILITFLKHADRVKMACMAQLVNVIAPIMTENMGAAWKQTIYYPYMHASVYGRGVSLKAIVDSPKFDTKDYTDVEYLDTAVVYNEEEEELTVFALNRHIEDDLHVTINVSGFEDYEIKEHIVLEHDDLKAVNTATHESVTPHRNGNAVLQDGFIEAKLSKASWHVVRLRASKTTN</sequence>
<reference evidence="11" key="1">
    <citation type="submission" date="2019-07" db="EMBL/GenBank/DDBJ databases">
        <title>Bacillus alkalisoli sp. nov. isolated from saline soil.</title>
        <authorList>
            <person name="Sun J.-Q."/>
            <person name="Xu L."/>
        </authorList>
    </citation>
    <scope>NUCLEOTIDE SEQUENCE [LARGE SCALE GENOMIC DNA]</scope>
    <source>
        <strain evidence="11">M4U3P1</strain>
    </source>
</reference>
<dbReference type="SMART" id="SM00813">
    <property type="entry name" value="Alpha-L-AF_C"/>
    <property type="match status" value="1"/>
</dbReference>
<dbReference type="GO" id="GO:0046556">
    <property type="term" value="F:alpha-L-arabinofuranosidase activity"/>
    <property type="evidence" value="ECO:0007669"/>
    <property type="project" value="UniProtKB-EC"/>
</dbReference>
<dbReference type="KEGG" id="psua:FLK61_40195"/>
<dbReference type="EC" id="3.2.1.55" evidence="5"/>
<comment type="similarity">
    <text evidence="3">Belongs to the glycosyl hydrolase 51 family.</text>
</comment>
<dbReference type="PANTHER" id="PTHR43576">
    <property type="entry name" value="ALPHA-L-ARABINOFURANOSIDASE C-RELATED"/>
    <property type="match status" value="1"/>
</dbReference>
<evidence type="ECO:0000256" key="1">
    <source>
        <dbReference type="ARBA" id="ARBA00001462"/>
    </source>
</evidence>
<organism evidence="10 11">
    <name type="scientific">Paenalkalicoccus suaedae</name>
    <dbReference type="NCBI Taxonomy" id="2592382"/>
    <lineage>
        <taxon>Bacteria</taxon>
        <taxon>Bacillati</taxon>
        <taxon>Bacillota</taxon>
        <taxon>Bacilli</taxon>
        <taxon>Bacillales</taxon>
        <taxon>Bacillaceae</taxon>
        <taxon>Paenalkalicoccus</taxon>
    </lineage>
</organism>
<keyword evidence="7" id="KW-0119">Carbohydrate metabolism</keyword>
<protein>
    <recommendedName>
        <fullName evidence="5">non-reducing end alpha-L-arabinofuranosidase</fullName>
        <ecNumber evidence="5">3.2.1.55</ecNumber>
    </recommendedName>
</protein>
<gene>
    <name evidence="10" type="ORF">FLK61_40195</name>
</gene>
<comment type="catalytic activity">
    <reaction evidence="1">
        <text>Hydrolysis of terminal non-reducing alpha-L-arabinofuranoside residues in alpha-L-arabinosides.</text>
        <dbReference type="EC" id="3.2.1.55"/>
    </reaction>
</comment>
<dbReference type="GO" id="GO:0000272">
    <property type="term" value="P:polysaccharide catabolic process"/>
    <property type="evidence" value="ECO:0007669"/>
    <property type="project" value="TreeGrafter"/>
</dbReference>
<evidence type="ECO:0000256" key="4">
    <source>
        <dbReference type="ARBA" id="ARBA00011165"/>
    </source>
</evidence>
<dbReference type="InterPro" id="IPR013780">
    <property type="entry name" value="Glyco_hydro_b"/>
</dbReference>
<keyword evidence="11" id="KW-1185">Reference proteome</keyword>
<dbReference type="GO" id="GO:0046373">
    <property type="term" value="P:L-arabinose metabolic process"/>
    <property type="evidence" value="ECO:0007669"/>
    <property type="project" value="InterPro"/>
</dbReference>
<feature type="domain" description="Alpha-L-arabinofuranosidase C-terminal" evidence="9">
    <location>
        <begin position="297"/>
        <end position="497"/>
    </location>
</feature>
<dbReference type="Proteomes" id="UP000318138">
    <property type="component" value="Chromosome"/>
</dbReference>
<dbReference type="EMBL" id="CP041372">
    <property type="protein sequence ID" value="QKS72832.1"/>
    <property type="molecule type" value="Genomic_DNA"/>
</dbReference>
<evidence type="ECO:0000313" key="10">
    <source>
        <dbReference type="EMBL" id="QKS72832.1"/>
    </source>
</evidence>
<dbReference type="Gene3D" id="3.20.20.80">
    <property type="entry name" value="Glycosidases"/>
    <property type="match status" value="1"/>
</dbReference>
<name>A0A859FJ38_9BACI</name>
<evidence type="ECO:0000256" key="5">
    <source>
        <dbReference type="ARBA" id="ARBA00012670"/>
    </source>
</evidence>
<keyword evidence="8" id="KW-0326">Glycosidase</keyword>
<comment type="subunit">
    <text evidence="4">Homohexamer; trimer of dimers.</text>
</comment>
<dbReference type="AlphaFoldDB" id="A0A859FJ38"/>
<evidence type="ECO:0000256" key="2">
    <source>
        <dbReference type="ARBA" id="ARBA00004881"/>
    </source>
</evidence>
<dbReference type="Gene3D" id="2.60.40.1180">
    <property type="entry name" value="Golgi alpha-mannosidase II"/>
    <property type="match status" value="1"/>
</dbReference>
<dbReference type="InterPro" id="IPR055235">
    <property type="entry name" value="ASD1_cat"/>
</dbReference>
<evidence type="ECO:0000256" key="3">
    <source>
        <dbReference type="ARBA" id="ARBA00007186"/>
    </source>
</evidence>
<evidence type="ECO:0000256" key="8">
    <source>
        <dbReference type="ARBA" id="ARBA00023295"/>
    </source>
</evidence>
<dbReference type="Pfam" id="PF22848">
    <property type="entry name" value="ASD1_dom"/>
    <property type="match status" value="1"/>
</dbReference>
<dbReference type="Pfam" id="PF06964">
    <property type="entry name" value="Alpha-L-AF_C"/>
    <property type="match status" value="1"/>
</dbReference>
<dbReference type="InterPro" id="IPR017853">
    <property type="entry name" value="GH"/>
</dbReference>
<dbReference type="SUPFAM" id="SSF51011">
    <property type="entry name" value="Glycosyl hydrolase domain"/>
    <property type="match status" value="1"/>
</dbReference>